<feature type="region of interest" description="Disordered" evidence="1">
    <location>
        <begin position="1"/>
        <end position="99"/>
    </location>
</feature>
<dbReference type="Proteomes" id="UP001500994">
    <property type="component" value="Unassembled WGS sequence"/>
</dbReference>
<name>A0ABN3RUT1_9ACTN</name>
<reference evidence="2 3" key="1">
    <citation type="journal article" date="2019" name="Int. J. Syst. Evol. Microbiol.">
        <title>The Global Catalogue of Microorganisms (GCM) 10K type strain sequencing project: providing services to taxonomists for standard genome sequencing and annotation.</title>
        <authorList>
            <consortium name="The Broad Institute Genomics Platform"/>
            <consortium name="The Broad Institute Genome Sequencing Center for Infectious Disease"/>
            <person name="Wu L."/>
            <person name="Ma J."/>
        </authorList>
    </citation>
    <scope>NUCLEOTIDE SEQUENCE [LARGE SCALE GENOMIC DNA]</scope>
    <source>
        <strain evidence="2 3">JCM 16374</strain>
    </source>
</reference>
<keyword evidence="3" id="KW-1185">Reference proteome</keyword>
<organism evidence="2 3">
    <name type="scientific">Streptomyces lunalinharesii</name>
    <dbReference type="NCBI Taxonomy" id="333384"/>
    <lineage>
        <taxon>Bacteria</taxon>
        <taxon>Bacillati</taxon>
        <taxon>Actinomycetota</taxon>
        <taxon>Actinomycetes</taxon>
        <taxon>Kitasatosporales</taxon>
        <taxon>Streptomycetaceae</taxon>
        <taxon>Streptomyces</taxon>
    </lineage>
</organism>
<dbReference type="EMBL" id="BAAARK010000008">
    <property type="protein sequence ID" value="GAA2661268.1"/>
    <property type="molecule type" value="Genomic_DNA"/>
</dbReference>
<sequence length="99" mass="10031">MLAGIAISPPLAAPSDSATDRPPGQVRLRTIPTRPVGDAAPAGARTLPRTPGAPPAAVNRFRKSVRKSEVPAGAGAGRVTAHRPPGAATNAKSRSGRRN</sequence>
<protein>
    <submittedName>
        <fullName evidence="2">Uncharacterized protein</fullName>
    </submittedName>
</protein>
<evidence type="ECO:0000313" key="2">
    <source>
        <dbReference type="EMBL" id="GAA2661268.1"/>
    </source>
</evidence>
<evidence type="ECO:0000256" key="1">
    <source>
        <dbReference type="SAM" id="MobiDB-lite"/>
    </source>
</evidence>
<comment type="caution">
    <text evidence="2">The sequence shown here is derived from an EMBL/GenBank/DDBJ whole genome shotgun (WGS) entry which is preliminary data.</text>
</comment>
<evidence type="ECO:0000313" key="3">
    <source>
        <dbReference type="Proteomes" id="UP001500994"/>
    </source>
</evidence>
<gene>
    <name evidence="2" type="ORF">GCM10009864_30740</name>
</gene>
<proteinExistence type="predicted"/>
<accession>A0ABN3RUT1</accession>